<dbReference type="EMBL" id="QSII01000015">
    <property type="protein sequence ID" value="RHC84132.1"/>
    <property type="molecule type" value="Genomic_DNA"/>
</dbReference>
<accession>A0A414BX15</accession>
<dbReference type="InterPro" id="IPR001296">
    <property type="entry name" value="Glyco_trans_1"/>
</dbReference>
<dbReference type="InterPro" id="IPR028098">
    <property type="entry name" value="Glyco_trans_4-like_N"/>
</dbReference>
<sequence>MDKKVCICTTLWSSINNWILPFLNEYNKRGIDVTIVCNMDNEFEQGLKEHFPFVRTYCIGFPRGINAIGSLKSIWTLYKFFKKEKFDLVQYSTPNASMYGAVASWMARVSVRLYCQWGMVYVTMDGIKRLVFENIERMVCRLSTHVQPDSKGNLNFCRDNGLYDKDKSCVIWNGSAKGLNLEAYDISKKDVYAREIKQQYGIPEGVPVVGFVGRLGREKGCHELFKAFQNVKKEFPKAKLLFVGPIEKMETIDSDVLEYFESCDDIIKTDRVNHVEKYTSAMDVYVLPSYREGFGMGVVEASAMGVPVVVTKYPGPSSAMEEGVSGYSVPVKDVDLLTEYILKFLRDPMEAKRIGLQGRQWVESRFDQQIFIRKYMENRMSLLNL</sequence>
<protein>
    <submittedName>
        <fullName evidence="3">Glycosyltransferase family 1 protein</fullName>
    </submittedName>
</protein>
<feature type="domain" description="Glycosyltransferase subfamily 4-like N-terminal" evidence="2">
    <location>
        <begin position="24"/>
        <end position="174"/>
    </location>
</feature>
<feature type="domain" description="Glycosyl transferase family 1" evidence="1">
    <location>
        <begin position="194"/>
        <end position="361"/>
    </location>
</feature>
<dbReference type="AlphaFoldDB" id="A0A414BX15"/>
<organism evidence="3 4">
    <name type="scientific">Parabacteroides merdae</name>
    <dbReference type="NCBI Taxonomy" id="46503"/>
    <lineage>
        <taxon>Bacteria</taxon>
        <taxon>Pseudomonadati</taxon>
        <taxon>Bacteroidota</taxon>
        <taxon>Bacteroidia</taxon>
        <taxon>Bacteroidales</taxon>
        <taxon>Tannerellaceae</taxon>
        <taxon>Parabacteroides</taxon>
    </lineage>
</organism>
<dbReference type="PANTHER" id="PTHR12526">
    <property type="entry name" value="GLYCOSYLTRANSFERASE"/>
    <property type="match status" value="1"/>
</dbReference>
<dbReference type="RefSeq" id="WP_122204525.1">
    <property type="nucleotide sequence ID" value="NZ_JAQMNX010000001.1"/>
</dbReference>
<dbReference type="SUPFAM" id="SSF53756">
    <property type="entry name" value="UDP-Glycosyltransferase/glycogen phosphorylase"/>
    <property type="match status" value="1"/>
</dbReference>
<keyword evidence="3" id="KW-0808">Transferase</keyword>
<reference evidence="3 4" key="1">
    <citation type="submission" date="2018-08" db="EMBL/GenBank/DDBJ databases">
        <title>A genome reference for cultivated species of the human gut microbiota.</title>
        <authorList>
            <person name="Zou Y."/>
            <person name="Xue W."/>
            <person name="Luo G."/>
        </authorList>
    </citation>
    <scope>NUCLEOTIDE SEQUENCE [LARGE SCALE GENOMIC DNA]</scope>
    <source>
        <strain evidence="3 4">AM34-17</strain>
    </source>
</reference>
<evidence type="ECO:0000259" key="1">
    <source>
        <dbReference type="Pfam" id="PF00534"/>
    </source>
</evidence>
<dbReference type="Gene3D" id="3.40.50.2000">
    <property type="entry name" value="Glycogen Phosphorylase B"/>
    <property type="match status" value="2"/>
</dbReference>
<dbReference type="PANTHER" id="PTHR12526:SF630">
    <property type="entry name" value="GLYCOSYLTRANSFERASE"/>
    <property type="match status" value="1"/>
</dbReference>
<comment type="caution">
    <text evidence="3">The sequence shown here is derived from an EMBL/GenBank/DDBJ whole genome shotgun (WGS) entry which is preliminary data.</text>
</comment>
<name>A0A414BX15_9BACT</name>
<dbReference type="Pfam" id="PF00534">
    <property type="entry name" value="Glycos_transf_1"/>
    <property type="match status" value="1"/>
</dbReference>
<dbReference type="GO" id="GO:0016757">
    <property type="term" value="F:glycosyltransferase activity"/>
    <property type="evidence" value="ECO:0007669"/>
    <property type="project" value="InterPro"/>
</dbReference>
<proteinExistence type="predicted"/>
<gene>
    <name evidence="3" type="ORF">DW828_11445</name>
</gene>
<dbReference type="CDD" id="cd03808">
    <property type="entry name" value="GT4_CapM-like"/>
    <property type="match status" value="1"/>
</dbReference>
<evidence type="ECO:0000259" key="2">
    <source>
        <dbReference type="Pfam" id="PF13579"/>
    </source>
</evidence>
<dbReference type="Pfam" id="PF13579">
    <property type="entry name" value="Glyco_trans_4_4"/>
    <property type="match status" value="1"/>
</dbReference>
<dbReference type="Proteomes" id="UP000286260">
    <property type="component" value="Unassembled WGS sequence"/>
</dbReference>
<evidence type="ECO:0000313" key="4">
    <source>
        <dbReference type="Proteomes" id="UP000286260"/>
    </source>
</evidence>
<evidence type="ECO:0000313" key="3">
    <source>
        <dbReference type="EMBL" id="RHC84132.1"/>
    </source>
</evidence>